<evidence type="ECO:0000256" key="1">
    <source>
        <dbReference type="ARBA" id="ARBA00022679"/>
    </source>
</evidence>
<sequence>MTNLVQDKSRLGLKRSLTSSQIDQLVALFQAEWWTKGRTRADTEIALLTGGPMFAFVDPESDDLVAFARTITDGVYKAMIFDIIVKATWRGTGLGALLMETVLNDPALVNVKHRELYCLEDMVPFYEKWGFTDKLPGLYFMRKST</sequence>
<proteinExistence type="predicted"/>
<dbReference type="PANTHER" id="PTHR43626:SF4">
    <property type="entry name" value="GCN5-RELATED N-ACETYLTRANSFERASE 2, CHLOROPLASTIC"/>
    <property type="match status" value="1"/>
</dbReference>
<gene>
    <name evidence="4" type="ORF">H0241_00650</name>
</gene>
<evidence type="ECO:0000256" key="2">
    <source>
        <dbReference type="ARBA" id="ARBA00023315"/>
    </source>
</evidence>
<accession>A0A838AWE6</accession>
<comment type="caution">
    <text evidence="4">The sequence shown here is derived from an EMBL/GenBank/DDBJ whole genome shotgun (WGS) entry which is preliminary data.</text>
</comment>
<dbReference type="InterPro" id="IPR045039">
    <property type="entry name" value="NSI-like"/>
</dbReference>
<dbReference type="InterPro" id="IPR016181">
    <property type="entry name" value="Acyl_CoA_acyltransferase"/>
</dbReference>
<protein>
    <submittedName>
        <fullName evidence="4">GNAT family N-acetyltransferase</fullName>
    </submittedName>
</protein>
<keyword evidence="2" id="KW-0012">Acyltransferase</keyword>
<organism evidence="4 5">
    <name type="scientific">Mesorhizobium neociceri</name>
    <dbReference type="NCBI Taxonomy" id="1307853"/>
    <lineage>
        <taxon>Bacteria</taxon>
        <taxon>Pseudomonadati</taxon>
        <taxon>Pseudomonadota</taxon>
        <taxon>Alphaproteobacteria</taxon>
        <taxon>Hyphomicrobiales</taxon>
        <taxon>Phyllobacteriaceae</taxon>
        <taxon>Mesorhizobium</taxon>
    </lineage>
</organism>
<keyword evidence="5" id="KW-1185">Reference proteome</keyword>
<dbReference type="RefSeq" id="WP_181055510.1">
    <property type="nucleotide sequence ID" value="NZ_JACDTY010000001.1"/>
</dbReference>
<dbReference type="GO" id="GO:0005737">
    <property type="term" value="C:cytoplasm"/>
    <property type="evidence" value="ECO:0007669"/>
    <property type="project" value="TreeGrafter"/>
</dbReference>
<evidence type="ECO:0000259" key="3">
    <source>
        <dbReference type="PROSITE" id="PS51186"/>
    </source>
</evidence>
<evidence type="ECO:0000313" key="5">
    <source>
        <dbReference type="Proteomes" id="UP000558284"/>
    </source>
</evidence>
<dbReference type="CDD" id="cd04301">
    <property type="entry name" value="NAT_SF"/>
    <property type="match status" value="1"/>
</dbReference>
<dbReference type="AlphaFoldDB" id="A0A838AWE6"/>
<dbReference type="Gene3D" id="3.40.630.30">
    <property type="match status" value="1"/>
</dbReference>
<dbReference type="SUPFAM" id="SSF55729">
    <property type="entry name" value="Acyl-CoA N-acyltransferases (Nat)"/>
    <property type="match status" value="1"/>
</dbReference>
<dbReference type="EMBL" id="JACDTY010000001">
    <property type="protein sequence ID" value="MBA1138766.1"/>
    <property type="molecule type" value="Genomic_DNA"/>
</dbReference>
<dbReference type="PANTHER" id="PTHR43626">
    <property type="entry name" value="ACYL-COA N-ACYLTRANSFERASE"/>
    <property type="match status" value="1"/>
</dbReference>
<dbReference type="PROSITE" id="PS51186">
    <property type="entry name" value="GNAT"/>
    <property type="match status" value="1"/>
</dbReference>
<dbReference type="Proteomes" id="UP000558284">
    <property type="component" value="Unassembled WGS sequence"/>
</dbReference>
<dbReference type="Pfam" id="PF00583">
    <property type="entry name" value="Acetyltransf_1"/>
    <property type="match status" value="1"/>
</dbReference>
<keyword evidence="1 4" id="KW-0808">Transferase</keyword>
<reference evidence="4 5" key="1">
    <citation type="submission" date="2020-07" db="EMBL/GenBank/DDBJ databases">
        <title>Definition of the novel symbiovar canariense within Mesorhizobium novociceri, a new species of genus Mesorhizobium nodulating Cicer canariense in the Caldera de Taburiente National Park (La Palma, Canary Islands).</title>
        <authorList>
            <person name="Leon-Barrios M."/>
            <person name="Perez-Yepez J."/>
            <person name="Flores-Felix J.D."/>
            <person name="Ramirez-Baena M.H."/>
            <person name="Pulido-Suarez L."/>
            <person name="Igual J.M."/>
            <person name="Velazquez E."/>
            <person name="Peix A."/>
        </authorList>
    </citation>
    <scope>NUCLEOTIDE SEQUENCE [LARGE SCALE GENOMIC DNA]</scope>
    <source>
        <strain evidence="4 5">CCANP35</strain>
    </source>
</reference>
<dbReference type="GO" id="GO:0008080">
    <property type="term" value="F:N-acetyltransferase activity"/>
    <property type="evidence" value="ECO:0007669"/>
    <property type="project" value="InterPro"/>
</dbReference>
<dbReference type="InterPro" id="IPR000182">
    <property type="entry name" value="GNAT_dom"/>
</dbReference>
<feature type="domain" description="N-acetyltransferase" evidence="3">
    <location>
        <begin position="12"/>
        <end position="145"/>
    </location>
</feature>
<name>A0A838AWE6_9HYPH</name>
<evidence type="ECO:0000313" key="4">
    <source>
        <dbReference type="EMBL" id="MBA1138766.1"/>
    </source>
</evidence>